<evidence type="ECO:0000313" key="2">
    <source>
        <dbReference type="EMBL" id="QOR94594.1"/>
    </source>
</evidence>
<gene>
    <name evidence="2" type="ORF">IMZ38_01255</name>
</gene>
<accession>A0A7M1UUE0</accession>
<dbReference type="EMBL" id="CP063144">
    <property type="protein sequence ID" value="QOR94594.1"/>
    <property type="molecule type" value="Genomic_DNA"/>
</dbReference>
<reference evidence="2 3" key="1">
    <citation type="submission" date="2020-10" db="EMBL/GenBank/DDBJ databases">
        <title>Complete genome sequence of Thermosphaera aggregans strain 3507.</title>
        <authorList>
            <person name="Zayulina K.S."/>
            <person name="Elcheninov A.G."/>
            <person name="Toshchakov S.V."/>
            <person name="Kublanov I.V."/>
            <person name="Kochetkova T.V."/>
        </authorList>
    </citation>
    <scope>NUCLEOTIDE SEQUENCE [LARGE SCALE GENOMIC DNA]</scope>
    <source>
        <strain evidence="2 3">3507</strain>
    </source>
</reference>
<feature type="transmembrane region" description="Helical" evidence="1">
    <location>
        <begin position="99"/>
        <end position="121"/>
    </location>
</feature>
<dbReference type="Proteomes" id="UP000593766">
    <property type="component" value="Chromosome"/>
</dbReference>
<keyword evidence="1" id="KW-0812">Transmembrane</keyword>
<protein>
    <submittedName>
        <fullName evidence="2">Uncharacterized protein</fullName>
    </submittedName>
</protein>
<dbReference type="RefSeq" id="WP_193436391.1">
    <property type="nucleotide sequence ID" value="NZ_CP063144.1"/>
</dbReference>
<organism evidence="2 3">
    <name type="scientific">Thermosphaera chiliense</name>
    <dbReference type="NCBI Taxonomy" id="3402707"/>
    <lineage>
        <taxon>Archaea</taxon>
        <taxon>Thermoproteota</taxon>
        <taxon>Thermoprotei</taxon>
        <taxon>Desulfurococcales</taxon>
        <taxon>Desulfurococcaceae</taxon>
        <taxon>Thermosphaera</taxon>
    </lineage>
</organism>
<feature type="transmembrane region" description="Helical" evidence="1">
    <location>
        <begin position="6"/>
        <end position="27"/>
    </location>
</feature>
<sequence length="124" mass="14246">MEELVFKAVMAVTQAFVITLVFTIENIRFAKRLSRRLTHGPILYVLDEAGRLKEAPLSSIPEDLRGKLLEILNEKAREADKKWLRQLVSSPTPLSRRAIITQAIILFTVLSIVSFILYAYVFKW</sequence>
<evidence type="ECO:0000313" key="3">
    <source>
        <dbReference type="Proteomes" id="UP000593766"/>
    </source>
</evidence>
<keyword evidence="1" id="KW-1133">Transmembrane helix</keyword>
<evidence type="ECO:0000256" key="1">
    <source>
        <dbReference type="SAM" id="Phobius"/>
    </source>
</evidence>
<proteinExistence type="predicted"/>
<dbReference type="AlphaFoldDB" id="A0A7M1UUE0"/>
<keyword evidence="3" id="KW-1185">Reference proteome</keyword>
<dbReference type="KEGG" id="tcs:IMZ38_01255"/>
<keyword evidence="1" id="KW-0472">Membrane</keyword>
<name>A0A7M1UUE0_9CREN</name>
<dbReference type="GeneID" id="59454003"/>